<accession>A0AAV2I7J4</accession>
<evidence type="ECO:0000313" key="2">
    <source>
        <dbReference type="EMBL" id="CAL1542769.1"/>
    </source>
</evidence>
<evidence type="ECO:0000256" key="1">
    <source>
        <dbReference type="SAM" id="Phobius"/>
    </source>
</evidence>
<keyword evidence="1" id="KW-0812">Transmembrane</keyword>
<organism evidence="2 3">
    <name type="scientific">Lymnaea stagnalis</name>
    <name type="common">Great pond snail</name>
    <name type="synonym">Helix stagnalis</name>
    <dbReference type="NCBI Taxonomy" id="6523"/>
    <lineage>
        <taxon>Eukaryota</taxon>
        <taxon>Metazoa</taxon>
        <taxon>Spiralia</taxon>
        <taxon>Lophotrochozoa</taxon>
        <taxon>Mollusca</taxon>
        <taxon>Gastropoda</taxon>
        <taxon>Heterobranchia</taxon>
        <taxon>Euthyneura</taxon>
        <taxon>Panpulmonata</taxon>
        <taxon>Hygrophila</taxon>
        <taxon>Lymnaeoidea</taxon>
        <taxon>Lymnaeidae</taxon>
        <taxon>Lymnaea</taxon>
    </lineage>
</organism>
<dbReference type="Proteomes" id="UP001497497">
    <property type="component" value="Unassembled WGS sequence"/>
</dbReference>
<protein>
    <submittedName>
        <fullName evidence="2">Uncharacterized protein</fullName>
    </submittedName>
</protein>
<sequence length="375" mass="43586">MLNKQFLQQCRTLKLRWHCLHKKVVVDFKLEPWLYLWFSAVKTLSTKPSLNLSGVIEHFRCQISVKPLTNYLLLNHQCSAWVFNCKWDAFSSFKFNINIENLSHSSTEKKPVFCYIWTILLCPKNTLVSHDNTKYSDLLKDNISAMLKESSSDIIKENVSDIDKEILLARNTDLNSRKWNLCRDRLSALQKRMMELLSQTCRAIKELLKHYKNGRYEDKVSMKINRIRRNLAAVERAGQDAVREGSAGFGVMSEVTPGQGENVSEVPQPNAAPGYNQTREDLIFLRMLAYRRQINRDADSAYLCLVFLMCLMMMCMYLLRGFHNRNTQKKEVCTLDTLNFPTVKEVVFRKAKYLPMFNRDNSLTEVLVHDCGTNP</sequence>
<proteinExistence type="predicted"/>
<reference evidence="2 3" key="1">
    <citation type="submission" date="2024-04" db="EMBL/GenBank/DDBJ databases">
        <authorList>
            <consortium name="Genoscope - CEA"/>
            <person name="William W."/>
        </authorList>
    </citation>
    <scope>NUCLEOTIDE SEQUENCE [LARGE SCALE GENOMIC DNA]</scope>
</reference>
<gene>
    <name evidence="2" type="ORF">GSLYS_00016303001</name>
</gene>
<keyword evidence="1" id="KW-1133">Transmembrane helix</keyword>
<dbReference type="EMBL" id="CAXITT010000506">
    <property type="protein sequence ID" value="CAL1542769.1"/>
    <property type="molecule type" value="Genomic_DNA"/>
</dbReference>
<evidence type="ECO:0000313" key="3">
    <source>
        <dbReference type="Proteomes" id="UP001497497"/>
    </source>
</evidence>
<feature type="transmembrane region" description="Helical" evidence="1">
    <location>
        <begin position="300"/>
        <end position="319"/>
    </location>
</feature>
<keyword evidence="3" id="KW-1185">Reference proteome</keyword>
<name>A0AAV2I7J4_LYMST</name>
<keyword evidence="1" id="KW-0472">Membrane</keyword>
<comment type="caution">
    <text evidence="2">The sequence shown here is derived from an EMBL/GenBank/DDBJ whole genome shotgun (WGS) entry which is preliminary data.</text>
</comment>
<dbReference type="AlphaFoldDB" id="A0AAV2I7J4"/>